<name>A0A5B2VKT2_9BACT</name>
<evidence type="ECO:0000313" key="2">
    <source>
        <dbReference type="EMBL" id="KAA2239220.1"/>
    </source>
</evidence>
<dbReference type="RefSeq" id="WP_149840399.1">
    <property type="nucleotide sequence ID" value="NZ_VUOC01000004.1"/>
</dbReference>
<dbReference type="EMBL" id="VUOC01000004">
    <property type="protein sequence ID" value="KAA2239220.1"/>
    <property type="molecule type" value="Genomic_DNA"/>
</dbReference>
<accession>A0A5B2VKT2</accession>
<evidence type="ECO:0000256" key="1">
    <source>
        <dbReference type="SAM" id="Phobius"/>
    </source>
</evidence>
<reference evidence="2 3" key="1">
    <citation type="submission" date="2019-09" db="EMBL/GenBank/DDBJ databases">
        <title>Chitinophaga ginsengihumi sp. nov., isolated from soil of ginseng rhizosphere.</title>
        <authorList>
            <person name="Lee J."/>
        </authorList>
    </citation>
    <scope>NUCLEOTIDE SEQUENCE [LARGE SCALE GENOMIC DNA]</scope>
    <source>
        <strain evidence="2 3">BN140078</strain>
    </source>
</reference>
<organism evidence="2 3">
    <name type="scientific">Chitinophaga agrisoli</name>
    <dbReference type="NCBI Taxonomy" id="2607653"/>
    <lineage>
        <taxon>Bacteria</taxon>
        <taxon>Pseudomonadati</taxon>
        <taxon>Bacteroidota</taxon>
        <taxon>Chitinophagia</taxon>
        <taxon>Chitinophagales</taxon>
        <taxon>Chitinophagaceae</taxon>
        <taxon>Chitinophaga</taxon>
    </lineage>
</organism>
<protein>
    <submittedName>
        <fullName evidence="2">Uncharacterized protein</fullName>
    </submittedName>
</protein>
<keyword evidence="3" id="KW-1185">Reference proteome</keyword>
<evidence type="ECO:0000313" key="3">
    <source>
        <dbReference type="Proteomes" id="UP000324611"/>
    </source>
</evidence>
<proteinExistence type="predicted"/>
<sequence length="114" mass="13027">MKELPLKLDERSFELLKERTALIEKRDATKDDIDRIRDHIDNNGFSQLPGATAYVDQLNGVMSRIKTNEQEEQALLKQAAEADLQIAALRKRSKVFSLMLIAVFVILVIAMLMR</sequence>
<keyword evidence="1" id="KW-1133">Transmembrane helix</keyword>
<comment type="caution">
    <text evidence="2">The sequence shown here is derived from an EMBL/GenBank/DDBJ whole genome shotgun (WGS) entry which is preliminary data.</text>
</comment>
<feature type="transmembrane region" description="Helical" evidence="1">
    <location>
        <begin position="95"/>
        <end position="113"/>
    </location>
</feature>
<reference evidence="2 3" key="2">
    <citation type="submission" date="2019-09" db="EMBL/GenBank/DDBJ databases">
        <authorList>
            <person name="Jin C."/>
        </authorList>
    </citation>
    <scope>NUCLEOTIDE SEQUENCE [LARGE SCALE GENOMIC DNA]</scope>
    <source>
        <strain evidence="2 3">BN140078</strain>
    </source>
</reference>
<keyword evidence="1" id="KW-0472">Membrane</keyword>
<gene>
    <name evidence="2" type="ORF">F0L74_23730</name>
</gene>
<dbReference type="AlphaFoldDB" id="A0A5B2VKT2"/>
<dbReference type="Proteomes" id="UP000324611">
    <property type="component" value="Unassembled WGS sequence"/>
</dbReference>
<keyword evidence="1" id="KW-0812">Transmembrane</keyword>